<accession>A0A2W4Y3L6</accession>
<dbReference type="SMART" id="SM00947">
    <property type="entry name" value="Pro_CA"/>
    <property type="match status" value="1"/>
</dbReference>
<dbReference type="Gene3D" id="3.40.1050.10">
    <property type="entry name" value="Carbonic anhydrase"/>
    <property type="match status" value="1"/>
</dbReference>
<evidence type="ECO:0000256" key="4">
    <source>
        <dbReference type="ARBA" id="ARBA00022833"/>
    </source>
</evidence>
<evidence type="ECO:0000313" key="8">
    <source>
        <dbReference type="Proteomes" id="UP000249467"/>
    </source>
</evidence>
<evidence type="ECO:0000256" key="1">
    <source>
        <dbReference type="ARBA" id="ARBA00006217"/>
    </source>
</evidence>
<feature type="binding site" evidence="6">
    <location>
        <position position="38"/>
    </location>
    <ligand>
        <name>Zn(2+)</name>
        <dbReference type="ChEBI" id="CHEBI:29105"/>
    </ligand>
</feature>
<keyword evidence="3 6" id="KW-0479">Metal-binding</keyword>
<keyword evidence="4 6" id="KW-0862">Zinc</keyword>
<sequence>MSQISEEVLSANQSYAENFGNKGDLPLPPSRHFAILTCMDARLDPAKYAGLAEGDAHVIRNAGGRASDDAIRSLVISYKLLGTKEWFVIHHTDCGMQLFTDQTIRGLLVSSLKTASINEKGWHDSGEGEGSNEGEFIDWLTFSDLAESVAIDVKRIRNHPLVPHEIPIYGYIYDVKTGKLIEVPEATKVGKAF</sequence>
<protein>
    <recommendedName>
        <fullName evidence="2">carbonic anhydrase</fullName>
        <ecNumber evidence="2">4.2.1.1</ecNumber>
    </recommendedName>
</protein>
<gene>
    <name evidence="7" type="ORF">DCF19_17760</name>
</gene>
<evidence type="ECO:0000313" key="7">
    <source>
        <dbReference type="EMBL" id="PZO37908.1"/>
    </source>
</evidence>
<evidence type="ECO:0000256" key="3">
    <source>
        <dbReference type="ARBA" id="ARBA00022723"/>
    </source>
</evidence>
<dbReference type="AlphaFoldDB" id="A0A2W4Y3L6"/>
<proteinExistence type="inferred from homology"/>
<feature type="binding site" evidence="6">
    <location>
        <position position="94"/>
    </location>
    <ligand>
        <name>Zn(2+)</name>
        <dbReference type="ChEBI" id="CHEBI:29105"/>
    </ligand>
</feature>
<comment type="cofactor">
    <cofactor evidence="6">
        <name>Zn(2+)</name>
        <dbReference type="ChEBI" id="CHEBI:29105"/>
    </cofactor>
    <text evidence="6">Binds 1 zinc ion per subunit.</text>
</comment>
<dbReference type="InterPro" id="IPR036874">
    <property type="entry name" value="Carbonic_anhydrase_sf"/>
</dbReference>
<reference evidence="7 8" key="1">
    <citation type="submission" date="2018-04" db="EMBL/GenBank/DDBJ databases">
        <authorList>
            <person name="Go L.Y."/>
            <person name="Mitchell J.A."/>
        </authorList>
    </citation>
    <scope>NUCLEOTIDE SEQUENCE [LARGE SCALE GENOMIC DNA]</scope>
    <source>
        <strain evidence="7">ULC066bin1</strain>
    </source>
</reference>
<dbReference type="PANTHER" id="PTHR43175:SF3">
    <property type="entry name" value="CARBON DISULFIDE HYDROLASE"/>
    <property type="match status" value="1"/>
</dbReference>
<dbReference type="Proteomes" id="UP000249467">
    <property type="component" value="Unassembled WGS sequence"/>
</dbReference>
<comment type="catalytic activity">
    <reaction evidence="5">
        <text>hydrogencarbonate + H(+) = CO2 + H2O</text>
        <dbReference type="Rhea" id="RHEA:10748"/>
        <dbReference type="ChEBI" id="CHEBI:15377"/>
        <dbReference type="ChEBI" id="CHEBI:15378"/>
        <dbReference type="ChEBI" id="CHEBI:16526"/>
        <dbReference type="ChEBI" id="CHEBI:17544"/>
        <dbReference type="EC" id="4.2.1.1"/>
    </reaction>
</comment>
<dbReference type="EC" id="4.2.1.1" evidence="2"/>
<dbReference type="GO" id="GO:0008270">
    <property type="term" value="F:zinc ion binding"/>
    <property type="evidence" value="ECO:0007669"/>
    <property type="project" value="InterPro"/>
</dbReference>
<organism evidence="7 8">
    <name type="scientific">Pseudanabaena frigida</name>
    <dbReference type="NCBI Taxonomy" id="945775"/>
    <lineage>
        <taxon>Bacteria</taxon>
        <taxon>Bacillati</taxon>
        <taxon>Cyanobacteriota</taxon>
        <taxon>Cyanophyceae</taxon>
        <taxon>Pseudanabaenales</taxon>
        <taxon>Pseudanabaenaceae</taxon>
        <taxon>Pseudanabaena</taxon>
    </lineage>
</organism>
<dbReference type="Pfam" id="PF00484">
    <property type="entry name" value="Pro_CA"/>
    <property type="match status" value="1"/>
</dbReference>
<comment type="caution">
    <text evidence="7">The sequence shown here is derived from an EMBL/GenBank/DDBJ whole genome shotgun (WGS) entry which is preliminary data.</text>
</comment>
<dbReference type="GO" id="GO:0004089">
    <property type="term" value="F:carbonate dehydratase activity"/>
    <property type="evidence" value="ECO:0007669"/>
    <property type="project" value="UniProtKB-EC"/>
</dbReference>
<dbReference type="CDD" id="cd03379">
    <property type="entry name" value="beta_CA_cladeD"/>
    <property type="match status" value="1"/>
</dbReference>
<name>A0A2W4Y3L6_9CYAN</name>
<feature type="binding site" evidence="6">
    <location>
        <position position="40"/>
    </location>
    <ligand>
        <name>Zn(2+)</name>
        <dbReference type="ChEBI" id="CHEBI:29105"/>
    </ligand>
</feature>
<dbReference type="EMBL" id="QBML01000027">
    <property type="protein sequence ID" value="PZO37908.1"/>
    <property type="molecule type" value="Genomic_DNA"/>
</dbReference>
<dbReference type="PANTHER" id="PTHR43175">
    <property type="entry name" value="CARBONIC ANHYDRASE"/>
    <property type="match status" value="1"/>
</dbReference>
<reference evidence="7 8" key="2">
    <citation type="submission" date="2018-06" db="EMBL/GenBank/DDBJ databases">
        <title>Metagenomic assembly of (sub)arctic Cyanobacteria and their associated microbiome from non-axenic cultures.</title>
        <authorList>
            <person name="Baurain D."/>
        </authorList>
    </citation>
    <scope>NUCLEOTIDE SEQUENCE [LARGE SCALE GENOMIC DNA]</scope>
    <source>
        <strain evidence="7">ULC066bin1</strain>
    </source>
</reference>
<evidence type="ECO:0000256" key="5">
    <source>
        <dbReference type="ARBA" id="ARBA00048348"/>
    </source>
</evidence>
<dbReference type="SUPFAM" id="SSF53056">
    <property type="entry name" value="beta-carbonic anhydrase, cab"/>
    <property type="match status" value="1"/>
</dbReference>
<feature type="binding site" evidence="6">
    <location>
        <position position="91"/>
    </location>
    <ligand>
        <name>Zn(2+)</name>
        <dbReference type="ChEBI" id="CHEBI:29105"/>
    </ligand>
</feature>
<evidence type="ECO:0000256" key="6">
    <source>
        <dbReference type="PIRSR" id="PIRSR601765-1"/>
    </source>
</evidence>
<comment type="similarity">
    <text evidence="1">Belongs to the beta-class carbonic anhydrase family.</text>
</comment>
<evidence type="ECO:0000256" key="2">
    <source>
        <dbReference type="ARBA" id="ARBA00012925"/>
    </source>
</evidence>
<dbReference type="InterPro" id="IPR001765">
    <property type="entry name" value="Carbonic_anhydrase"/>
</dbReference>